<keyword evidence="3" id="KW-1185">Reference proteome</keyword>
<dbReference type="AlphaFoldDB" id="A0A3A8KFI5"/>
<reference evidence="3" key="1">
    <citation type="submission" date="2018-09" db="EMBL/GenBank/DDBJ databases">
        <authorList>
            <person name="Livingstone P.G."/>
            <person name="Whitworth D.E."/>
        </authorList>
    </citation>
    <scope>NUCLEOTIDE SEQUENCE [LARGE SCALE GENOMIC DNA]</scope>
    <source>
        <strain evidence="3">CA043D</strain>
    </source>
</reference>
<evidence type="ECO:0000313" key="2">
    <source>
        <dbReference type="EMBL" id="RKH02991.1"/>
    </source>
</evidence>
<dbReference type="EMBL" id="RAWE01000047">
    <property type="protein sequence ID" value="RKH02991.1"/>
    <property type="molecule type" value="Genomic_DNA"/>
</dbReference>
<dbReference type="Proteomes" id="UP000268313">
    <property type="component" value="Unassembled WGS sequence"/>
</dbReference>
<accession>A0A3A8KFI5</accession>
<dbReference type="RefSeq" id="WP_120603301.1">
    <property type="nucleotide sequence ID" value="NZ_RAWE01000047.1"/>
</dbReference>
<dbReference type="OrthoDB" id="5507000at2"/>
<evidence type="ECO:0000256" key="1">
    <source>
        <dbReference type="SAM" id="Phobius"/>
    </source>
</evidence>
<protein>
    <submittedName>
        <fullName evidence="2">Uncharacterized protein</fullName>
    </submittedName>
</protein>
<proteinExistence type="predicted"/>
<organism evidence="2 3">
    <name type="scientific">Corallococcus carmarthensis</name>
    <dbReference type="NCBI Taxonomy" id="2316728"/>
    <lineage>
        <taxon>Bacteria</taxon>
        <taxon>Pseudomonadati</taxon>
        <taxon>Myxococcota</taxon>
        <taxon>Myxococcia</taxon>
        <taxon>Myxococcales</taxon>
        <taxon>Cystobacterineae</taxon>
        <taxon>Myxococcaceae</taxon>
        <taxon>Corallococcus</taxon>
    </lineage>
</organism>
<feature type="transmembrane region" description="Helical" evidence="1">
    <location>
        <begin position="185"/>
        <end position="203"/>
    </location>
</feature>
<sequence>MAQHRIHAGTDIACVGIWDAGLPSAKHPIEGKALEASAVRGEVLVIDTSADGGYILQVHVDEPFVPLPGKRFDTIGNELGLHLGSGTAMAGGCEDFRNPRPRITSAEDRFHVEPSWYRVRVHFNRMEDPEEEQRAHEEAARALTSEELARYLRMGKSLRTGWLIVAASAVAALMTSAFLQAGPTLGALGAGMAVAAGWGLLRLKRGDYDALHLRYQRALKAAYPPDIVLELHRAPGPLPGGTVALDGPPAP</sequence>
<keyword evidence="1" id="KW-0812">Transmembrane</keyword>
<feature type="transmembrane region" description="Helical" evidence="1">
    <location>
        <begin position="160"/>
        <end position="179"/>
    </location>
</feature>
<keyword evidence="1" id="KW-0472">Membrane</keyword>
<keyword evidence="1" id="KW-1133">Transmembrane helix</keyword>
<evidence type="ECO:0000313" key="3">
    <source>
        <dbReference type="Proteomes" id="UP000268313"/>
    </source>
</evidence>
<name>A0A3A8KFI5_9BACT</name>
<gene>
    <name evidence="2" type="ORF">D7X32_15390</name>
</gene>
<comment type="caution">
    <text evidence="2">The sequence shown here is derived from an EMBL/GenBank/DDBJ whole genome shotgun (WGS) entry which is preliminary data.</text>
</comment>